<evidence type="ECO:0000313" key="2">
    <source>
        <dbReference type="Proteomes" id="UP001732700"/>
    </source>
</evidence>
<accession>A0ACD5UQP6</accession>
<dbReference type="EnsemblPlants" id="AVESA.00010b.r2.2CG0295460.2">
    <property type="protein sequence ID" value="AVESA.00010b.r2.2CG0295460.2.CDS"/>
    <property type="gene ID" value="AVESA.00010b.r2.2CG0295460"/>
</dbReference>
<keyword evidence="2" id="KW-1185">Reference proteome</keyword>
<reference evidence="1" key="2">
    <citation type="submission" date="2025-09" db="UniProtKB">
        <authorList>
            <consortium name="EnsemblPlants"/>
        </authorList>
    </citation>
    <scope>IDENTIFICATION</scope>
</reference>
<name>A0ACD5UQP6_AVESA</name>
<reference evidence="1" key="1">
    <citation type="submission" date="2021-05" db="EMBL/GenBank/DDBJ databases">
        <authorList>
            <person name="Scholz U."/>
            <person name="Mascher M."/>
            <person name="Fiebig A."/>
        </authorList>
    </citation>
    <scope>NUCLEOTIDE SEQUENCE [LARGE SCALE GENOMIC DNA]</scope>
</reference>
<sequence>MISQIFSKKRFSTRLRLALHSPKPHRTRTAPPVRVAPAAPNMATKTPNPSAAARSRRSMMPPPPAPAASLSPPFSAASLRSRLGAAAVAGAPSSSPVEKPCVSLWEWWLARVEGEERKLAVHGYTKKNHAFSSAPIAKRHEPLTLEDEDGIVVIIDGSMSLPRMRENGFSTQICENFLIGFPYWWETWDSHMETYPECFIHKRDDSIQFYLQKFQLGNFLETLGPPFIENLLKDGKSNPINDADTFTECSRFEEYACANDISTKEDAAEANDGRPVPVANEMDYVETYLIESSPSQQKDNVDNHCNSSFGPTETCCGDETFKETGNQNDTMHPEARELEAGSPVVNSNLILSRSPDCMPSVLEDGNISAGMPSVLEDGNISAGNSEDMVSKCLLAAVPPEKANSCSDIAGMLQSVEPLSCQSTPVASLKNTLSQNAVPNEETSTPVHSDAHSLEQTVGPAEKQKSAQKLLRAPTMSPRTRSPNLYAHHAPFTRARAHSLSISTPESLKMKRTKSGRVVVPALDSGSERIVYNIDGMISGISPVLQSPLKGNLARKRKRKAI</sequence>
<protein>
    <submittedName>
        <fullName evidence="1">Uncharacterized protein</fullName>
    </submittedName>
</protein>
<dbReference type="Proteomes" id="UP001732700">
    <property type="component" value="Chromosome 2C"/>
</dbReference>
<proteinExistence type="predicted"/>
<organism evidence="1 2">
    <name type="scientific">Avena sativa</name>
    <name type="common">Oat</name>
    <dbReference type="NCBI Taxonomy" id="4498"/>
    <lineage>
        <taxon>Eukaryota</taxon>
        <taxon>Viridiplantae</taxon>
        <taxon>Streptophyta</taxon>
        <taxon>Embryophyta</taxon>
        <taxon>Tracheophyta</taxon>
        <taxon>Spermatophyta</taxon>
        <taxon>Magnoliopsida</taxon>
        <taxon>Liliopsida</taxon>
        <taxon>Poales</taxon>
        <taxon>Poaceae</taxon>
        <taxon>BOP clade</taxon>
        <taxon>Pooideae</taxon>
        <taxon>Poodae</taxon>
        <taxon>Poeae</taxon>
        <taxon>Poeae Chloroplast Group 1 (Aveneae type)</taxon>
        <taxon>Aveninae</taxon>
        <taxon>Avena</taxon>
    </lineage>
</organism>
<evidence type="ECO:0000313" key="1">
    <source>
        <dbReference type="EnsemblPlants" id="AVESA.00010b.r2.2CG0295460.2.CDS"/>
    </source>
</evidence>